<accession>A0A2M8C9H1</accession>
<evidence type="ECO:0000256" key="1">
    <source>
        <dbReference type="ARBA" id="ARBA00004496"/>
    </source>
</evidence>
<dbReference type="PANTHER" id="PTHR23117:SF13">
    <property type="entry name" value="GUANYLATE KINASE"/>
    <property type="match status" value="1"/>
</dbReference>
<dbReference type="STRING" id="1805029.AUK42_03235"/>
<keyword evidence="5 11" id="KW-0963">Cytoplasm</keyword>
<dbReference type="FunFam" id="3.30.63.10:FF:000002">
    <property type="entry name" value="Guanylate kinase 1"/>
    <property type="match status" value="1"/>
</dbReference>
<dbReference type="EMBL" id="PFIP01000011">
    <property type="protein sequence ID" value="PIX35317.1"/>
    <property type="molecule type" value="Genomic_DNA"/>
</dbReference>
<dbReference type="Gene3D" id="3.30.63.10">
    <property type="entry name" value="Guanylate Kinase phosphate binding domain"/>
    <property type="match status" value="1"/>
</dbReference>
<dbReference type="GO" id="GO:0004385">
    <property type="term" value="F:GMP kinase activity"/>
    <property type="evidence" value="ECO:0007669"/>
    <property type="project" value="UniProtKB-UniRule"/>
</dbReference>
<evidence type="ECO:0000256" key="4">
    <source>
        <dbReference type="ARBA" id="ARBA00016296"/>
    </source>
</evidence>
<evidence type="ECO:0000313" key="13">
    <source>
        <dbReference type="EMBL" id="OIP71693.1"/>
    </source>
</evidence>
<dbReference type="InterPro" id="IPR008145">
    <property type="entry name" value="GK/Ca_channel_bsu"/>
</dbReference>
<reference evidence="13 17" key="1">
    <citation type="journal article" date="2016" name="Environ. Microbiol.">
        <title>Genomic resolution of a cold subsurface aquifer community provides metabolic insights for novel microbes adapted to high CO concentrations.</title>
        <authorList>
            <person name="Probst A.J."/>
            <person name="Castelle C.J."/>
            <person name="Singh A."/>
            <person name="Brown C.T."/>
            <person name="Anantharaman K."/>
            <person name="Sharon I."/>
            <person name="Hug L.A."/>
            <person name="Burstein D."/>
            <person name="Emerson J.B."/>
            <person name="Thomas B.C."/>
            <person name="Banfield J.F."/>
        </authorList>
    </citation>
    <scope>NUCLEOTIDE SEQUENCE [LARGE SCALE GENOMIC DNA]</scope>
    <source>
        <strain evidence="13">CG2_30_33_13</strain>
    </source>
</reference>
<dbReference type="PROSITE" id="PS50052">
    <property type="entry name" value="GUANYLATE_KINASE_2"/>
    <property type="match status" value="1"/>
</dbReference>
<organism evidence="13 17">
    <name type="scientific">Candidatus Infernicultor aquiphilus</name>
    <dbReference type="NCBI Taxonomy" id="1805029"/>
    <lineage>
        <taxon>Bacteria</taxon>
        <taxon>Pseudomonadati</taxon>
        <taxon>Atribacterota</taxon>
        <taxon>Candidatus Phoenicimicrobiia</taxon>
        <taxon>Candidatus Pheonicimicrobiales</taxon>
        <taxon>Candidatus Phoenicimicrobiaceae</taxon>
        <taxon>Candidatus Infernicultor</taxon>
    </lineage>
</organism>
<evidence type="ECO:0000259" key="12">
    <source>
        <dbReference type="PROSITE" id="PS50052"/>
    </source>
</evidence>
<evidence type="ECO:0000256" key="2">
    <source>
        <dbReference type="ARBA" id="ARBA00005790"/>
    </source>
</evidence>
<accession>A0A1J5GFX3</accession>
<feature type="domain" description="Guanylate kinase-like" evidence="12">
    <location>
        <begin position="13"/>
        <end position="191"/>
    </location>
</feature>
<keyword evidence="7 11" id="KW-0547">Nucleotide-binding</keyword>
<dbReference type="SMART" id="SM00072">
    <property type="entry name" value="GuKc"/>
    <property type="match status" value="1"/>
</dbReference>
<dbReference type="GO" id="GO:0005829">
    <property type="term" value="C:cytosol"/>
    <property type="evidence" value="ECO:0007669"/>
    <property type="project" value="TreeGrafter"/>
</dbReference>
<evidence type="ECO:0000256" key="7">
    <source>
        <dbReference type="ARBA" id="ARBA00022741"/>
    </source>
</evidence>
<dbReference type="NCBIfam" id="TIGR03263">
    <property type="entry name" value="guanyl_kin"/>
    <property type="match status" value="1"/>
</dbReference>
<keyword evidence="9 11" id="KW-0067">ATP-binding</keyword>
<dbReference type="PANTHER" id="PTHR23117">
    <property type="entry name" value="GUANYLATE KINASE-RELATED"/>
    <property type="match status" value="1"/>
</dbReference>
<comment type="caution">
    <text evidence="13">The sequence shown here is derived from an EMBL/GenBank/DDBJ whole genome shotgun (WGS) entry which is preliminary data.</text>
</comment>
<evidence type="ECO:0000256" key="5">
    <source>
        <dbReference type="ARBA" id="ARBA00022490"/>
    </source>
</evidence>
<dbReference type="Pfam" id="PF00625">
    <property type="entry name" value="Guanylate_kin"/>
    <property type="match status" value="1"/>
</dbReference>
<evidence type="ECO:0000256" key="3">
    <source>
        <dbReference type="ARBA" id="ARBA00012961"/>
    </source>
</evidence>
<evidence type="ECO:0000313" key="17">
    <source>
        <dbReference type="Proteomes" id="UP000182763"/>
    </source>
</evidence>
<evidence type="ECO:0000313" key="15">
    <source>
        <dbReference type="EMBL" id="PIY33826.1"/>
    </source>
</evidence>
<evidence type="ECO:0000256" key="11">
    <source>
        <dbReference type="HAMAP-Rule" id="MF_00328"/>
    </source>
</evidence>
<comment type="function">
    <text evidence="11">Essential for recycling GMP and indirectly, cGMP.</text>
</comment>
<comment type="subcellular location">
    <subcellularLocation>
        <location evidence="1 11">Cytoplasm</location>
    </subcellularLocation>
</comment>
<dbReference type="Proteomes" id="UP000182763">
    <property type="component" value="Unassembled WGS sequence"/>
</dbReference>
<dbReference type="Proteomes" id="UP000231493">
    <property type="component" value="Unassembled WGS sequence"/>
</dbReference>
<dbReference type="GO" id="GO:0005524">
    <property type="term" value="F:ATP binding"/>
    <property type="evidence" value="ECO:0007669"/>
    <property type="project" value="UniProtKB-UniRule"/>
</dbReference>
<accession>A0A2M7PUF4</accession>
<dbReference type="Proteomes" id="UP000228560">
    <property type="component" value="Unassembled WGS sequence"/>
</dbReference>
<evidence type="ECO:0000256" key="10">
    <source>
        <dbReference type="ARBA" id="ARBA00030128"/>
    </source>
</evidence>
<evidence type="ECO:0000313" key="14">
    <source>
        <dbReference type="EMBL" id="PIX35317.1"/>
    </source>
</evidence>
<dbReference type="EMBL" id="MNYY01000061">
    <property type="protein sequence ID" value="OIP71693.1"/>
    <property type="molecule type" value="Genomic_DNA"/>
</dbReference>
<dbReference type="SUPFAM" id="SSF52540">
    <property type="entry name" value="P-loop containing nucleoside triphosphate hydrolases"/>
    <property type="match status" value="1"/>
</dbReference>
<reference evidence="18 19" key="3">
    <citation type="submission" date="2017-09" db="EMBL/GenBank/DDBJ databases">
        <title>Depth-based differentiation of microbial function through sediment-hosted aquifers and enrichment of novel symbionts in the deep terrestrial subsurface.</title>
        <authorList>
            <person name="Probst A.J."/>
            <person name="Ladd B."/>
            <person name="Jarett J.K."/>
            <person name="Geller-Mcgrath D.E."/>
            <person name="Sieber C.M."/>
            <person name="Emerson J.B."/>
            <person name="Anantharaman K."/>
            <person name="Thomas B.C."/>
            <person name="Malmstrom R."/>
            <person name="Stieglmeier M."/>
            <person name="Klingl A."/>
            <person name="Woyke T."/>
            <person name="Ryan C.M."/>
            <person name="Banfield J.F."/>
        </authorList>
    </citation>
    <scope>NUCLEOTIDE SEQUENCE [LARGE SCALE GENOMIC DNA]</scope>
    <source>
        <strain evidence="15">CG_4_10_14_3_um_filter_34_13</strain>
        <strain evidence="16">CG_4_9_14_3_um_filter_33_16</strain>
    </source>
</reference>
<comment type="similarity">
    <text evidence="2 11">Belongs to the guanylate kinase family.</text>
</comment>
<protein>
    <recommendedName>
        <fullName evidence="4 11">Guanylate kinase</fullName>
        <ecNumber evidence="3 11">2.7.4.8</ecNumber>
    </recommendedName>
    <alternativeName>
        <fullName evidence="10 11">GMP kinase</fullName>
    </alternativeName>
</protein>
<dbReference type="EMBL" id="PFKO01000024">
    <property type="protein sequence ID" value="PIY33826.1"/>
    <property type="molecule type" value="Genomic_DNA"/>
</dbReference>
<sequence length="200" mass="23345">MPYAICHTKLNRGLLFVISGPSGVGKGTLRKKIFKIFPDLKYSVSVATRAPRKGEVEGKDYYFVSEDKFKKMIKENKFVEWALVHRDYKGTPINYLIETLQKGEDVLLEIDVQGAMQVKKKFPDGVFIFIAPPSWKDLEDRLRKRKTEEEKDLKKRLEDAHTEMKYTKNYDYLVINDNIKEAMKKLKSIVIAERCKIISY</sequence>
<dbReference type="InterPro" id="IPR027417">
    <property type="entry name" value="P-loop_NTPase"/>
</dbReference>
<dbReference type="Gene3D" id="3.40.50.300">
    <property type="entry name" value="P-loop containing nucleotide triphosphate hydrolases"/>
    <property type="match status" value="1"/>
</dbReference>
<dbReference type="HAMAP" id="MF_00328">
    <property type="entry name" value="Guanylate_kinase"/>
    <property type="match status" value="1"/>
</dbReference>
<comment type="catalytic activity">
    <reaction evidence="11">
        <text>GMP + ATP = GDP + ADP</text>
        <dbReference type="Rhea" id="RHEA:20780"/>
        <dbReference type="ChEBI" id="CHEBI:30616"/>
        <dbReference type="ChEBI" id="CHEBI:58115"/>
        <dbReference type="ChEBI" id="CHEBI:58189"/>
        <dbReference type="ChEBI" id="CHEBI:456216"/>
        <dbReference type="EC" id="2.7.4.8"/>
    </reaction>
</comment>
<dbReference type="CDD" id="cd00071">
    <property type="entry name" value="GMPK"/>
    <property type="match status" value="1"/>
</dbReference>
<name>A0A1J5GFX3_9BACT</name>
<feature type="binding site" evidence="11">
    <location>
        <begin position="20"/>
        <end position="27"/>
    </location>
    <ligand>
        <name>ATP</name>
        <dbReference type="ChEBI" id="CHEBI:30616"/>
    </ligand>
</feature>
<dbReference type="EC" id="2.7.4.8" evidence="3 11"/>
<keyword evidence="6 11" id="KW-0808">Transferase</keyword>
<dbReference type="InterPro" id="IPR017665">
    <property type="entry name" value="Guanylate_kinase"/>
</dbReference>
<evidence type="ECO:0000313" key="18">
    <source>
        <dbReference type="Proteomes" id="UP000228560"/>
    </source>
</evidence>
<dbReference type="AlphaFoldDB" id="A0A1J5GFX3"/>
<evidence type="ECO:0000313" key="19">
    <source>
        <dbReference type="Proteomes" id="UP000230646"/>
    </source>
</evidence>
<evidence type="ECO:0000313" key="16">
    <source>
        <dbReference type="EMBL" id="PJB55715.1"/>
    </source>
</evidence>
<reference evidence="14" key="2">
    <citation type="submission" date="2017-09" db="EMBL/GenBank/DDBJ databases">
        <title>Depth-based differentiation of microbial function through sediment-hosted aquifers and enrichment of novel symbionts in the deep terrestrial subsurface.</title>
        <authorList>
            <person name="Probst A.J."/>
            <person name="Ladd B."/>
            <person name="Jarett J.K."/>
            <person name="Geller-Mcgrath D.E."/>
            <person name="Sieber C.M.K."/>
            <person name="Emerson J.B."/>
            <person name="Anantharaman K."/>
            <person name="Thomas B.C."/>
            <person name="Malmstrom R."/>
            <person name="Stieglmeier M."/>
            <person name="Klingl A."/>
            <person name="Woyke T."/>
            <person name="Ryan C.M."/>
            <person name="Banfield J.F."/>
        </authorList>
    </citation>
    <scope>NUCLEOTIDE SEQUENCE</scope>
    <source>
        <strain evidence="14">CG_4_8_14_3_um_filter_34_18</strain>
    </source>
</reference>
<dbReference type="Proteomes" id="UP000230646">
    <property type="component" value="Unassembled WGS sequence"/>
</dbReference>
<dbReference type="FunFam" id="3.40.50.300:FF:000084">
    <property type="entry name" value="Guanylate kinase"/>
    <property type="match status" value="1"/>
</dbReference>
<evidence type="ECO:0000256" key="8">
    <source>
        <dbReference type="ARBA" id="ARBA00022777"/>
    </source>
</evidence>
<gene>
    <name evidence="11" type="primary">gmk</name>
    <name evidence="13" type="ORF">AUK42_03235</name>
    <name evidence="16" type="ORF">CO097_07295</name>
    <name evidence="15" type="ORF">COZ07_00800</name>
    <name evidence="14" type="ORF">COZ58_00485</name>
</gene>
<dbReference type="InterPro" id="IPR008144">
    <property type="entry name" value="Guanylate_kin-like_dom"/>
</dbReference>
<accession>A0A2M7KB09</accession>
<dbReference type="EMBL" id="PFTV01000186">
    <property type="protein sequence ID" value="PJB55715.1"/>
    <property type="molecule type" value="Genomic_DNA"/>
</dbReference>
<evidence type="ECO:0000256" key="6">
    <source>
        <dbReference type="ARBA" id="ARBA00022679"/>
    </source>
</evidence>
<evidence type="ECO:0000256" key="9">
    <source>
        <dbReference type="ARBA" id="ARBA00022840"/>
    </source>
</evidence>
<proteinExistence type="inferred from homology"/>
<keyword evidence="8 11" id="KW-0418">Kinase</keyword>